<accession>A0A0P1NYC5</accession>
<dbReference type="InterPro" id="IPR029063">
    <property type="entry name" value="SAM-dependent_MTases_sf"/>
</dbReference>
<name>A0A0P1LDX9_9BACT</name>
<accession>A0A0P1LDX9</accession>
<accession>A0A0P1M6H9</accession>
<sequence>MEIFKSEQRAYFNFDTFSQQKEYQDVNLKFIERTFPIEWVFSGDELTVLDVACGTGLITSILLNKVNGRKCKIIGIDPNFASLEIAKNKVKSFGETKVEFYECIAQDIPNFIPLESVDIAYFCNAIHEIPTDSGKQESLNAISKVLKPGGKLFMNSTFTKESYTPDTVKFWGMLKLIAFQSLGKKRSKESTQFEILSIDDYKRKLINADFNVIEVNSVRVELSESAMLAICKYDAFIEGVFIDMEDTENFTLEQKSGALELAVKTILSQVKGKTPGFNPFARNWIEFSCERP</sequence>
<evidence type="ECO:0000313" key="4">
    <source>
        <dbReference type="Proteomes" id="UP000182011"/>
    </source>
</evidence>
<dbReference type="PANTHER" id="PTHR43861">
    <property type="entry name" value="TRANS-ACONITATE 2-METHYLTRANSFERASE-RELATED"/>
    <property type="match status" value="1"/>
</dbReference>
<dbReference type="GO" id="GO:0032259">
    <property type="term" value="P:methylation"/>
    <property type="evidence" value="ECO:0007669"/>
    <property type="project" value="UniProtKB-KW"/>
</dbReference>
<dbReference type="STRING" id="1633631.GCA_001442925_00222"/>
<dbReference type="EMBL" id="FAOP01000001">
    <property type="protein sequence ID" value="CUU01252.1"/>
    <property type="molecule type" value="Genomic_DNA"/>
</dbReference>
<dbReference type="GO" id="GO:0008168">
    <property type="term" value="F:methyltransferase activity"/>
    <property type="evidence" value="ECO:0007669"/>
    <property type="project" value="UniProtKB-KW"/>
</dbReference>
<reference evidence="3 4" key="2">
    <citation type="submission" date="2015-11" db="EMBL/GenBank/DDBJ databases">
        <authorList>
            <person name="Zhang Y."/>
            <person name="Guo Z."/>
        </authorList>
    </citation>
    <scope>NUCLEOTIDE SEQUENCE [LARGE SCALE GENOMIC DNA]</scope>
    <source>
        <strain evidence="3">JGI-4</strain>
    </source>
</reference>
<dbReference type="SUPFAM" id="SSF53335">
    <property type="entry name" value="S-adenosyl-L-methionine-dependent methyltransferases"/>
    <property type="match status" value="1"/>
</dbReference>
<keyword evidence="3" id="KW-0808">Transferase</keyword>
<dbReference type="EMBL" id="CZVI01000019">
    <property type="protein sequence ID" value="CUS89903.1"/>
    <property type="molecule type" value="Genomic_DNA"/>
</dbReference>
<dbReference type="OrthoDB" id="9811589at2"/>
<reference evidence="2 5" key="1">
    <citation type="submission" date="2015-11" db="EMBL/GenBank/DDBJ databases">
        <authorList>
            <person name="Varghese N."/>
        </authorList>
    </citation>
    <scope>NUCLEOTIDE SEQUENCE [LARGE SCALE GENOMIC DNA]</scope>
    <source>
        <strain evidence="2 5">JGI-8</strain>
    </source>
</reference>
<accession>A0A0P1M599</accession>
<dbReference type="Proteomes" id="UP000182200">
    <property type="component" value="Unassembled WGS sequence"/>
</dbReference>
<accession>A0A0P1L844</accession>
<dbReference type="PANTHER" id="PTHR43861:SF1">
    <property type="entry name" value="TRANS-ACONITATE 2-METHYLTRANSFERASE"/>
    <property type="match status" value="1"/>
</dbReference>
<protein>
    <submittedName>
        <fullName evidence="3">Ubiquinone/menaquinone biosynthesis C-methylase UbiE</fullName>
    </submittedName>
</protein>
<dbReference type="CDD" id="cd02440">
    <property type="entry name" value="AdoMet_MTases"/>
    <property type="match status" value="1"/>
</dbReference>
<evidence type="ECO:0000313" key="3">
    <source>
        <dbReference type="EMBL" id="CUU01252.1"/>
    </source>
</evidence>
<evidence type="ECO:0000313" key="5">
    <source>
        <dbReference type="Proteomes" id="UP000182200"/>
    </source>
</evidence>
<accession>A0A0S4MQS5</accession>
<dbReference type="AlphaFoldDB" id="A0A0P1LDX9"/>
<dbReference type="Proteomes" id="UP000182011">
    <property type="component" value="Unassembled WGS sequence"/>
</dbReference>
<dbReference type="Pfam" id="PF13847">
    <property type="entry name" value="Methyltransf_31"/>
    <property type="match status" value="1"/>
</dbReference>
<dbReference type="InterPro" id="IPR025714">
    <property type="entry name" value="Methyltranfer_dom"/>
</dbReference>
<keyword evidence="5" id="KW-1185">Reference proteome</keyword>
<gene>
    <name evidence="3" type="ORF">JGI4_00220</name>
    <name evidence="2" type="ORF">JGI8_01362</name>
</gene>
<feature type="domain" description="Methyltransferase" evidence="1">
    <location>
        <begin position="44"/>
        <end position="158"/>
    </location>
</feature>
<organism evidence="3 4">
    <name type="scientific">Candidatus Kryptonium thompsonii</name>
    <dbReference type="NCBI Taxonomy" id="1633631"/>
    <lineage>
        <taxon>Bacteria</taxon>
        <taxon>Pseudomonadati</taxon>
        <taxon>Candidatus Kryptoniota</taxon>
        <taxon>Candidatus Kryptonium</taxon>
    </lineage>
</organism>
<keyword evidence="3" id="KW-0830">Ubiquinone</keyword>
<proteinExistence type="predicted"/>
<accession>A0A0P1LIP2</accession>
<accession>A0A0N7MZF4</accession>
<evidence type="ECO:0000313" key="2">
    <source>
        <dbReference type="EMBL" id="CUS89903.1"/>
    </source>
</evidence>
<evidence type="ECO:0000259" key="1">
    <source>
        <dbReference type="Pfam" id="PF13847"/>
    </source>
</evidence>
<dbReference type="Gene3D" id="3.40.50.150">
    <property type="entry name" value="Vaccinia Virus protein VP39"/>
    <property type="match status" value="1"/>
</dbReference>
<keyword evidence="3" id="KW-0489">Methyltransferase</keyword>
<accession>A0A0N7MTN0</accession>
<dbReference type="RefSeq" id="WP_075426330.1">
    <property type="nucleotide sequence ID" value="NZ_CZVI01000019.1"/>
</dbReference>